<dbReference type="InterPro" id="IPR016032">
    <property type="entry name" value="Sig_transdc_resp-reg_C-effctor"/>
</dbReference>
<evidence type="ECO:0000259" key="9">
    <source>
        <dbReference type="Pfam" id="PF08281"/>
    </source>
</evidence>
<dbReference type="InterPro" id="IPR013249">
    <property type="entry name" value="RNA_pol_sigma70_r4_t2"/>
</dbReference>
<dbReference type="GO" id="GO:0006352">
    <property type="term" value="P:DNA-templated transcription initiation"/>
    <property type="evidence" value="ECO:0007669"/>
    <property type="project" value="InterPro"/>
</dbReference>
<dbReference type="Pfam" id="PF04542">
    <property type="entry name" value="Sigma70_r2"/>
    <property type="match status" value="1"/>
</dbReference>
<evidence type="ECO:0000256" key="1">
    <source>
        <dbReference type="ARBA" id="ARBA00007788"/>
    </source>
</evidence>
<evidence type="ECO:0000256" key="2">
    <source>
        <dbReference type="ARBA" id="ARBA00021245"/>
    </source>
</evidence>
<dbReference type="GO" id="GO:0003677">
    <property type="term" value="F:DNA binding"/>
    <property type="evidence" value="ECO:0007669"/>
    <property type="project" value="UniProtKB-KW"/>
</dbReference>
<evidence type="ECO:0000256" key="7">
    <source>
        <dbReference type="ARBA" id="ARBA00024701"/>
    </source>
</evidence>
<dbReference type="SUPFAM" id="SSF46894">
    <property type="entry name" value="C-terminal effector domain of the bipartite response regulators"/>
    <property type="match status" value="1"/>
</dbReference>
<evidence type="ECO:0000256" key="3">
    <source>
        <dbReference type="ARBA" id="ARBA00023015"/>
    </source>
</evidence>
<evidence type="ECO:0000256" key="5">
    <source>
        <dbReference type="ARBA" id="ARBA00023125"/>
    </source>
</evidence>
<organism evidence="10 11">
    <name type="scientific">Candidatus Roizmanbacteria bacterium GW2011_GWA2_32_13</name>
    <dbReference type="NCBI Taxonomy" id="1618475"/>
    <lineage>
        <taxon>Bacteria</taxon>
        <taxon>Candidatus Roizmaniibacteriota</taxon>
    </lineage>
</organism>
<protein>
    <recommendedName>
        <fullName evidence="2">RNA polymerase sigma factor SigS</fullName>
    </recommendedName>
</protein>
<dbReference type="Pfam" id="PF08281">
    <property type="entry name" value="Sigma70_r4_2"/>
    <property type="match status" value="1"/>
</dbReference>
<feature type="domain" description="RNA polymerase sigma factor 70 region 4 type 2" evidence="9">
    <location>
        <begin position="113"/>
        <end position="160"/>
    </location>
</feature>
<reference evidence="10 11" key="1">
    <citation type="journal article" date="2015" name="Nature">
        <title>rRNA introns, odd ribosomes, and small enigmatic genomes across a large radiation of phyla.</title>
        <authorList>
            <person name="Brown C.T."/>
            <person name="Hug L.A."/>
            <person name="Thomas B.C."/>
            <person name="Sharon I."/>
            <person name="Castelle C.J."/>
            <person name="Singh A."/>
            <person name="Wilkins M.J."/>
            <person name="Williams K.H."/>
            <person name="Banfield J.F."/>
        </authorList>
    </citation>
    <scope>NUCLEOTIDE SEQUENCE [LARGE SCALE GENOMIC DNA]</scope>
</reference>
<comment type="caution">
    <text evidence="10">The sequence shown here is derived from an EMBL/GenBank/DDBJ whole genome shotgun (WGS) entry which is preliminary data.</text>
</comment>
<comment type="function">
    <text evidence="7">Sigma factors are initiation factors that promote the attachment of RNA polymerase to specific initiation sites and are then released. Sigma-S contributes to the protection against external stress, thus playing a role in cellular fitness and survival.</text>
</comment>
<dbReference type="InterPro" id="IPR036388">
    <property type="entry name" value="WH-like_DNA-bd_sf"/>
</dbReference>
<dbReference type="InterPro" id="IPR007627">
    <property type="entry name" value="RNA_pol_sigma70_r2"/>
</dbReference>
<dbReference type="PANTHER" id="PTHR43133">
    <property type="entry name" value="RNA POLYMERASE ECF-TYPE SIGMA FACTO"/>
    <property type="match status" value="1"/>
</dbReference>
<dbReference type="Proteomes" id="UP000034349">
    <property type="component" value="Unassembled WGS sequence"/>
</dbReference>
<name>A0A0G0B3F9_9BACT</name>
<dbReference type="Gene3D" id="1.10.10.10">
    <property type="entry name" value="Winged helix-like DNA-binding domain superfamily/Winged helix DNA-binding domain"/>
    <property type="match status" value="1"/>
</dbReference>
<evidence type="ECO:0000259" key="8">
    <source>
        <dbReference type="Pfam" id="PF04542"/>
    </source>
</evidence>
<keyword evidence="6" id="KW-0804">Transcription</keyword>
<dbReference type="NCBIfam" id="TIGR02937">
    <property type="entry name" value="sigma70-ECF"/>
    <property type="match status" value="1"/>
</dbReference>
<keyword evidence="5" id="KW-0238">DNA-binding</keyword>
<accession>A0A0G0B3F9</accession>
<dbReference type="AlphaFoldDB" id="A0A0G0B3F9"/>
<dbReference type="InterPro" id="IPR014284">
    <property type="entry name" value="RNA_pol_sigma-70_dom"/>
</dbReference>
<dbReference type="InterPro" id="IPR039425">
    <property type="entry name" value="RNA_pol_sigma-70-like"/>
</dbReference>
<evidence type="ECO:0000256" key="4">
    <source>
        <dbReference type="ARBA" id="ARBA00023082"/>
    </source>
</evidence>
<dbReference type="InterPro" id="IPR013325">
    <property type="entry name" value="RNA_pol_sigma_r2"/>
</dbReference>
<dbReference type="SUPFAM" id="SSF88946">
    <property type="entry name" value="Sigma2 domain of RNA polymerase sigma factors"/>
    <property type="match status" value="1"/>
</dbReference>
<comment type="similarity">
    <text evidence="1">Belongs to the sigma-70 factor family.</text>
</comment>
<gene>
    <name evidence="10" type="ORF">UR23_C0046G0004</name>
</gene>
<keyword evidence="3" id="KW-0805">Transcription regulation</keyword>
<evidence type="ECO:0000313" key="10">
    <source>
        <dbReference type="EMBL" id="KKP33370.1"/>
    </source>
</evidence>
<sequence length="164" mass="19815">MAGISDKDIIKKIKNGEIDQYSYIVKKYTTLIYRFIKRKLFKKEETDDLVQNVFISFYKAIEKFDEKRPVKPYIFQIVQNELKMYYRSNKKLVSLDENIYLEDDRLQDIVNDDYLNHLSQEERNIFQQINKGYSYQEIAKQLKKPLNTIKSIVRRARGKLKIDR</sequence>
<dbReference type="PANTHER" id="PTHR43133:SF8">
    <property type="entry name" value="RNA POLYMERASE SIGMA FACTOR HI_1459-RELATED"/>
    <property type="match status" value="1"/>
</dbReference>
<dbReference type="Gene3D" id="1.10.1740.10">
    <property type="match status" value="1"/>
</dbReference>
<dbReference type="EMBL" id="LBOK01000046">
    <property type="protein sequence ID" value="KKP33370.1"/>
    <property type="molecule type" value="Genomic_DNA"/>
</dbReference>
<evidence type="ECO:0000313" key="11">
    <source>
        <dbReference type="Proteomes" id="UP000034349"/>
    </source>
</evidence>
<keyword evidence="4" id="KW-0731">Sigma factor</keyword>
<evidence type="ECO:0000256" key="6">
    <source>
        <dbReference type="ARBA" id="ARBA00023163"/>
    </source>
</evidence>
<feature type="domain" description="RNA polymerase sigma-70 region 2" evidence="8">
    <location>
        <begin position="25"/>
        <end position="91"/>
    </location>
</feature>
<dbReference type="GO" id="GO:0016987">
    <property type="term" value="F:sigma factor activity"/>
    <property type="evidence" value="ECO:0007669"/>
    <property type="project" value="UniProtKB-KW"/>
</dbReference>
<proteinExistence type="inferred from homology"/>